<comment type="subcellular location">
    <subcellularLocation>
        <location evidence="1">Cytoplasm</location>
    </subcellularLocation>
</comment>
<dbReference type="GO" id="GO:0008047">
    <property type="term" value="F:enzyme activator activity"/>
    <property type="evidence" value="ECO:0007669"/>
    <property type="project" value="InterPro"/>
</dbReference>
<dbReference type="EMBL" id="SBJO01000033">
    <property type="protein sequence ID" value="KAF9764173.1"/>
    <property type="molecule type" value="Genomic_DNA"/>
</dbReference>
<dbReference type="InterPro" id="IPR011993">
    <property type="entry name" value="PH-like_dom_sf"/>
</dbReference>
<dbReference type="Gene3D" id="2.30.29.30">
    <property type="entry name" value="Pleckstrin-homology domain (PH domain)/Phosphotyrosine-binding domain (PTB)"/>
    <property type="match status" value="1"/>
</dbReference>
<gene>
    <name evidence="4" type="primary">Dcp1b</name>
    <name evidence="4" type="ORF">NGRA_0766</name>
</gene>
<dbReference type="Proteomes" id="UP000740883">
    <property type="component" value="Unassembled WGS sequence"/>
</dbReference>
<comment type="caution">
    <text evidence="4">The sequence shown here is derived from an EMBL/GenBank/DDBJ whole genome shotgun (WGS) entry which is preliminary data.</text>
</comment>
<organism evidence="4 5">
    <name type="scientific">Nosema granulosis</name>
    <dbReference type="NCBI Taxonomy" id="83296"/>
    <lineage>
        <taxon>Eukaryota</taxon>
        <taxon>Fungi</taxon>
        <taxon>Fungi incertae sedis</taxon>
        <taxon>Microsporidia</taxon>
        <taxon>Nosematidae</taxon>
        <taxon>Nosema</taxon>
    </lineage>
</organism>
<evidence type="ECO:0000256" key="2">
    <source>
        <dbReference type="ARBA" id="ARBA00008778"/>
    </source>
</evidence>
<dbReference type="GO" id="GO:0000290">
    <property type="term" value="P:deadenylation-dependent decapping of nuclear-transcribed mRNA"/>
    <property type="evidence" value="ECO:0007669"/>
    <property type="project" value="InterPro"/>
</dbReference>
<evidence type="ECO:0000313" key="5">
    <source>
        <dbReference type="Proteomes" id="UP000740883"/>
    </source>
</evidence>
<keyword evidence="5" id="KW-1185">Reference proteome</keyword>
<dbReference type="OrthoDB" id="10387315at2759"/>
<name>A0A9P6H2F9_9MICR</name>
<sequence>MKKYIQDNLVKRHIRSLDSNANKILFYTKTSSVYKHKCNAWEETGIEGTCIIYNQFFTNLKVICVLNRKKKDDFFLCIERNMKITREGNIVIIINTRTSEVYGMWFCESETIDEVIRILNN</sequence>
<accession>A0A9P6H2F9</accession>
<dbReference type="InterPro" id="IPR010334">
    <property type="entry name" value="Dcp1"/>
</dbReference>
<comment type="similarity">
    <text evidence="2">Belongs to the DCP1 family.</text>
</comment>
<proteinExistence type="inferred from homology"/>
<dbReference type="Pfam" id="PF06058">
    <property type="entry name" value="DCP1"/>
    <property type="match status" value="1"/>
</dbReference>
<evidence type="ECO:0000313" key="4">
    <source>
        <dbReference type="EMBL" id="KAF9764173.1"/>
    </source>
</evidence>
<keyword evidence="3" id="KW-0963">Cytoplasm</keyword>
<dbReference type="GO" id="GO:0005737">
    <property type="term" value="C:cytoplasm"/>
    <property type="evidence" value="ECO:0007669"/>
    <property type="project" value="UniProtKB-SubCell"/>
</dbReference>
<dbReference type="SUPFAM" id="SSF50729">
    <property type="entry name" value="PH domain-like"/>
    <property type="match status" value="1"/>
</dbReference>
<evidence type="ECO:0000256" key="3">
    <source>
        <dbReference type="ARBA" id="ARBA00022490"/>
    </source>
</evidence>
<evidence type="ECO:0000256" key="1">
    <source>
        <dbReference type="ARBA" id="ARBA00004496"/>
    </source>
</evidence>
<dbReference type="AlphaFoldDB" id="A0A9P6H2F9"/>
<reference evidence="4 5" key="1">
    <citation type="journal article" date="2020" name="Genome Biol. Evol.">
        <title>Comparative genomics of strictly vertically transmitted, feminizing microsporidia endosymbionts of amphipod crustaceans.</title>
        <authorList>
            <person name="Cormier A."/>
            <person name="Chebbi M.A."/>
            <person name="Giraud I."/>
            <person name="Wattier R."/>
            <person name="Teixeira M."/>
            <person name="Gilbert C."/>
            <person name="Rigaud T."/>
            <person name="Cordaux R."/>
        </authorList>
    </citation>
    <scope>NUCLEOTIDE SEQUENCE [LARGE SCALE GENOMIC DNA]</scope>
    <source>
        <strain evidence="4 5">Ou3-Ou53</strain>
    </source>
</reference>
<protein>
    <submittedName>
        <fullName evidence="4">mRNA-decapping enzyme 1B</fullName>
    </submittedName>
</protein>